<feature type="transmembrane region" description="Helical" evidence="8">
    <location>
        <begin position="291"/>
        <end position="310"/>
    </location>
</feature>
<evidence type="ECO:0000256" key="2">
    <source>
        <dbReference type="ARBA" id="ARBA00009773"/>
    </source>
</evidence>
<gene>
    <name evidence="9" type="ORF">EW139_01815</name>
</gene>
<evidence type="ECO:0000256" key="1">
    <source>
        <dbReference type="ARBA" id="ARBA00004651"/>
    </source>
</evidence>
<evidence type="ECO:0000313" key="9">
    <source>
        <dbReference type="EMBL" id="QBR48420.1"/>
    </source>
</evidence>
<evidence type="ECO:0000256" key="6">
    <source>
        <dbReference type="ARBA" id="ARBA00022989"/>
    </source>
</evidence>
<dbReference type="PANTHER" id="PTHR21716:SF53">
    <property type="entry name" value="PERMEASE PERM-RELATED"/>
    <property type="match status" value="1"/>
</dbReference>
<evidence type="ECO:0000256" key="5">
    <source>
        <dbReference type="ARBA" id="ARBA00022692"/>
    </source>
</evidence>
<keyword evidence="3" id="KW-0813">Transport</keyword>
<keyword evidence="7 8" id="KW-0472">Membrane</keyword>
<keyword evidence="6 8" id="KW-1133">Transmembrane helix</keyword>
<dbReference type="InterPro" id="IPR002549">
    <property type="entry name" value="AI-2E-like"/>
</dbReference>
<dbReference type="RefSeq" id="WP_134833627.1">
    <property type="nucleotide sequence ID" value="NZ_CP037939.1"/>
</dbReference>
<keyword evidence="10" id="KW-1185">Reference proteome</keyword>
<evidence type="ECO:0000256" key="7">
    <source>
        <dbReference type="ARBA" id="ARBA00023136"/>
    </source>
</evidence>
<feature type="transmembrane region" description="Helical" evidence="8">
    <location>
        <begin position="12"/>
        <end position="33"/>
    </location>
</feature>
<dbReference type="Proteomes" id="UP000295756">
    <property type="component" value="Chromosome"/>
</dbReference>
<feature type="transmembrane region" description="Helical" evidence="8">
    <location>
        <begin position="168"/>
        <end position="190"/>
    </location>
</feature>
<proteinExistence type="inferred from homology"/>
<evidence type="ECO:0000256" key="3">
    <source>
        <dbReference type="ARBA" id="ARBA00022448"/>
    </source>
</evidence>
<organism evidence="9 10">
    <name type="scientific">Leuconostoc kimchii</name>
    <dbReference type="NCBI Taxonomy" id="136609"/>
    <lineage>
        <taxon>Bacteria</taxon>
        <taxon>Bacillati</taxon>
        <taxon>Bacillota</taxon>
        <taxon>Bacilli</taxon>
        <taxon>Lactobacillales</taxon>
        <taxon>Lactobacillaceae</taxon>
        <taxon>Leuconostoc</taxon>
    </lineage>
</organism>
<sequence length="370" mass="41215">MFLNQKLKKLFFWTIELLALALLILIVSGFDFLMRPISVFISTVFVPLLVAGFLYYVLKPILKLVQKIKIHGWQIPRQAAVILTFLFFLSVIAGVIVVLVPTLVREITNLITALPGFAQDMQRFTTETINSKWFENLNLSINVNQVRDAVGKYAASFLTITAGTLGSIVSTVTSVTINLVTIPVVLFYMLSDGERLVPAIKKMFPERHADKITELTTKMDNTIERYISGQAIEMLFVGVTMAIGYFIIGQPYAWLLAVIAGITNIVPYIGPWIGVIPALLVASTQSWEQCLFVLIVMTVVQQLDGNFIYPNVIGKSLAIHPLTIMILLMVAGNLWGIVGMILVVPVYAVFRVIIKFVFELISLTKSKDVL</sequence>
<accession>A0ABX5SM25</accession>
<evidence type="ECO:0000313" key="10">
    <source>
        <dbReference type="Proteomes" id="UP000295756"/>
    </source>
</evidence>
<evidence type="ECO:0000256" key="4">
    <source>
        <dbReference type="ARBA" id="ARBA00022475"/>
    </source>
</evidence>
<evidence type="ECO:0000256" key="8">
    <source>
        <dbReference type="SAM" id="Phobius"/>
    </source>
</evidence>
<dbReference type="Pfam" id="PF01594">
    <property type="entry name" value="AI-2E_transport"/>
    <property type="match status" value="1"/>
</dbReference>
<comment type="similarity">
    <text evidence="2">Belongs to the autoinducer-2 exporter (AI-2E) (TC 2.A.86) family.</text>
</comment>
<dbReference type="EMBL" id="CP037939">
    <property type="protein sequence ID" value="QBR48420.1"/>
    <property type="molecule type" value="Genomic_DNA"/>
</dbReference>
<keyword evidence="4" id="KW-1003">Cell membrane</keyword>
<feature type="transmembrane region" description="Helical" evidence="8">
    <location>
        <begin position="254"/>
        <end position="279"/>
    </location>
</feature>
<feature type="transmembrane region" description="Helical" evidence="8">
    <location>
        <begin position="322"/>
        <end position="350"/>
    </location>
</feature>
<reference evidence="9 10" key="1">
    <citation type="submission" date="2019-03" db="EMBL/GenBank/DDBJ databases">
        <title>Complete Genome Sequence of Leuconostoc kimchii strain NKJ218 Isolated from Homemade Kimchi.</title>
        <authorList>
            <person name="Jung J.Y."/>
            <person name="Jin H.M."/>
            <person name="Jung J.-W."/>
            <person name="Lee S.-Y."/>
            <person name="Ryu B.-G."/>
            <person name="Han S.-S."/>
            <person name="Kang H.K."/>
            <person name="Choi H.W."/>
            <person name="Chung E.J."/>
            <person name="Choi K.-M."/>
        </authorList>
    </citation>
    <scope>NUCLEOTIDE SEQUENCE [LARGE SCALE GENOMIC DNA]</scope>
    <source>
        <strain evidence="9 10">NKJ218</strain>
    </source>
</reference>
<name>A0ABX5SM25_9LACO</name>
<comment type="subcellular location">
    <subcellularLocation>
        <location evidence="1">Cell membrane</location>
        <topology evidence="1">Multi-pass membrane protein</topology>
    </subcellularLocation>
</comment>
<feature type="transmembrane region" description="Helical" evidence="8">
    <location>
        <begin position="39"/>
        <end position="58"/>
    </location>
</feature>
<protein>
    <submittedName>
        <fullName evidence="9">AI-2E family transporter</fullName>
    </submittedName>
</protein>
<feature type="transmembrane region" description="Helical" evidence="8">
    <location>
        <begin position="226"/>
        <end position="248"/>
    </location>
</feature>
<feature type="transmembrane region" description="Helical" evidence="8">
    <location>
        <begin position="79"/>
        <end position="100"/>
    </location>
</feature>
<dbReference type="PANTHER" id="PTHR21716">
    <property type="entry name" value="TRANSMEMBRANE PROTEIN"/>
    <property type="match status" value="1"/>
</dbReference>
<keyword evidence="5 8" id="KW-0812">Transmembrane</keyword>